<evidence type="ECO:0000256" key="1">
    <source>
        <dbReference type="SAM" id="MobiDB-lite"/>
    </source>
</evidence>
<sequence length="59" mass="6745">MGAGKEIKPQTARPNDDAEPENAFDLWLKRGLHALYDDIANEPIPEELLRLIQDDREKS</sequence>
<dbReference type="Pfam" id="PF18557">
    <property type="entry name" value="NepR"/>
    <property type="match status" value="1"/>
</dbReference>
<keyword evidence="4" id="KW-1185">Reference proteome</keyword>
<dbReference type="EMBL" id="JAWJZY010000006">
    <property type="protein sequence ID" value="MEE8659614.1"/>
    <property type="molecule type" value="Genomic_DNA"/>
</dbReference>
<protein>
    <submittedName>
        <fullName evidence="3">NepR domain-containing protein</fullName>
    </submittedName>
</protein>
<proteinExistence type="predicted"/>
<feature type="region of interest" description="Disordered" evidence="1">
    <location>
        <begin position="1"/>
        <end position="20"/>
    </location>
</feature>
<name>A0ABU7U437_9PROT</name>
<accession>A0ABU7U437</accession>
<evidence type="ECO:0000313" key="3">
    <source>
        <dbReference type="EMBL" id="MEE8659614.1"/>
    </source>
</evidence>
<reference evidence="3 4" key="1">
    <citation type="submission" date="2023-10" db="EMBL/GenBank/DDBJ databases">
        <title>Sorlinia euscelidii gen. nov., sp. nov., an acetic acid bacteria isolated from the gut of Euscelidius variegatus emitter.</title>
        <authorList>
            <person name="Michoud G."/>
            <person name="Marasco R."/>
            <person name="Seferji K."/>
            <person name="Gonella E."/>
            <person name="Garuglieri E."/>
            <person name="Alma A."/>
            <person name="Mapelli F."/>
            <person name="Borin S."/>
            <person name="Daffonchio D."/>
            <person name="Crotti E."/>
        </authorList>
    </citation>
    <scope>NUCLEOTIDE SEQUENCE [LARGE SCALE GENOMIC DNA]</scope>
    <source>
        <strain evidence="3 4">EV16P</strain>
    </source>
</reference>
<feature type="domain" description="Anti-sigma factor NepR" evidence="2">
    <location>
        <begin position="30"/>
        <end position="53"/>
    </location>
</feature>
<organism evidence="3 4">
    <name type="scientific">Sorlinia euscelidii</name>
    <dbReference type="NCBI Taxonomy" id="3081148"/>
    <lineage>
        <taxon>Bacteria</taxon>
        <taxon>Pseudomonadati</taxon>
        <taxon>Pseudomonadota</taxon>
        <taxon>Alphaproteobacteria</taxon>
        <taxon>Acetobacterales</taxon>
        <taxon>Acetobacteraceae</taxon>
        <taxon>Sorlinia</taxon>
    </lineage>
</organism>
<comment type="caution">
    <text evidence="3">The sequence shown here is derived from an EMBL/GenBank/DDBJ whole genome shotgun (WGS) entry which is preliminary data.</text>
</comment>
<dbReference type="InterPro" id="IPR041649">
    <property type="entry name" value="NepR"/>
</dbReference>
<dbReference type="RefSeq" id="WP_319807407.1">
    <property type="nucleotide sequence ID" value="NZ_JAWJZY010000006.1"/>
</dbReference>
<evidence type="ECO:0000259" key="2">
    <source>
        <dbReference type="Pfam" id="PF18557"/>
    </source>
</evidence>
<gene>
    <name evidence="3" type="primary">nepR</name>
    <name evidence="3" type="ORF">DOFOFD_11450</name>
</gene>
<dbReference type="Proteomes" id="UP001312908">
    <property type="component" value="Unassembled WGS sequence"/>
</dbReference>
<evidence type="ECO:0000313" key="4">
    <source>
        <dbReference type="Proteomes" id="UP001312908"/>
    </source>
</evidence>